<evidence type="ECO:0000313" key="5">
    <source>
        <dbReference type="Proteomes" id="UP000006512"/>
    </source>
</evidence>
<dbReference type="InterPro" id="IPR038610">
    <property type="entry name" value="FliK-like_C_sf"/>
</dbReference>
<keyword evidence="2" id="KW-0732">Signal</keyword>
<feature type="chain" id="PRO_5003316677" evidence="2">
    <location>
        <begin position="19"/>
        <end position="465"/>
    </location>
</feature>
<evidence type="ECO:0000313" key="4">
    <source>
        <dbReference type="EMBL" id="EGF91445.1"/>
    </source>
</evidence>
<reference evidence="5" key="1">
    <citation type="submission" date="2011-03" db="EMBL/GenBank/DDBJ databases">
        <title>Draft genome sequence of Brevundimonas diminuta.</title>
        <authorList>
            <person name="Brown P.J.B."/>
            <person name="Buechlein A."/>
            <person name="Hemmerich C."/>
            <person name="Brun Y.V."/>
        </authorList>
    </citation>
    <scope>NUCLEOTIDE SEQUENCE [LARGE SCALE GENOMIC DNA]</scope>
    <source>
        <strain evidence="5">C19</strain>
    </source>
</reference>
<dbReference type="eggNOG" id="COG3144">
    <property type="taxonomic scope" value="Bacteria"/>
</dbReference>
<keyword evidence="4" id="KW-0282">Flagellum</keyword>
<dbReference type="OrthoDB" id="7203912at2"/>
<dbReference type="RefSeq" id="WP_006273647.1">
    <property type="nucleotide sequence ID" value="NZ_GL883078.1"/>
</dbReference>
<dbReference type="CDD" id="cd17470">
    <property type="entry name" value="T3SS_Flik_C"/>
    <property type="match status" value="1"/>
</dbReference>
<feature type="region of interest" description="Disordered" evidence="1">
    <location>
        <begin position="178"/>
        <end position="210"/>
    </location>
</feature>
<name>F4QMK4_9CAUL</name>
<protein>
    <submittedName>
        <fullName evidence="4">Flagellar hook length determination-like protein</fullName>
    </submittedName>
</protein>
<dbReference type="Pfam" id="PF02120">
    <property type="entry name" value="Flg_hook"/>
    <property type="match status" value="1"/>
</dbReference>
<sequence>MPSASALLQVLSVPTASAEAAAAPARDTGAANLFSGLMAQLMSSEVTADAETPAEPAPAVADTTSADAQLAALVQSALMPAVAQPVSPPVAADGETPDEPVDEDARAAETTPVDAQLAALVQSALMPALAQAGSPPVAADGETPDEPVDEDARAAETTPADAQLTALVQSVLVPPVARPEPKSAPVQAPLGTAPETSQLPDLPATEPKPDEIRDAATAPKADIESIKTELSALRLETPEAIKPTPVEAPRPAFSLQPVPAETTATPYTPANTIAAQASALSHAAVEQLNQLSVAIQKRLSAGTTKFQLELKPADLGRIDVALTITAEGKVNAHLEFDTPITATTFAARESELRQQLTAAGLKVDGDALTFSSRPTESASSPSSQTSSQTSSQSSSQTSNQTSNQTGNLAAFTDQPNGQQARPHPRQAARALKQADQNAAEADLDASLAQLRQRPGTRRLALDLTV</sequence>
<dbReference type="InterPro" id="IPR021136">
    <property type="entry name" value="Flagellar_hook_control-like_C"/>
</dbReference>
<evidence type="ECO:0000256" key="2">
    <source>
        <dbReference type="SAM" id="SignalP"/>
    </source>
</evidence>
<evidence type="ECO:0000256" key="1">
    <source>
        <dbReference type="SAM" id="MobiDB-lite"/>
    </source>
</evidence>
<feature type="region of interest" description="Disordered" evidence="1">
    <location>
        <begin position="369"/>
        <end position="439"/>
    </location>
</feature>
<dbReference type="HOGENOM" id="CLU_587487_0_0_5"/>
<gene>
    <name evidence="4" type="ORF">ABI_28610</name>
</gene>
<organism evidence="4 5">
    <name type="scientific">Asticcacaulis biprosthecium C19</name>
    <dbReference type="NCBI Taxonomy" id="715226"/>
    <lineage>
        <taxon>Bacteria</taxon>
        <taxon>Pseudomonadati</taxon>
        <taxon>Pseudomonadota</taxon>
        <taxon>Alphaproteobacteria</taxon>
        <taxon>Caulobacterales</taxon>
        <taxon>Caulobacteraceae</taxon>
        <taxon>Asticcacaulis</taxon>
    </lineage>
</organism>
<evidence type="ECO:0000259" key="3">
    <source>
        <dbReference type="Pfam" id="PF02120"/>
    </source>
</evidence>
<feature type="compositionally biased region" description="Low complexity" evidence="1">
    <location>
        <begin position="371"/>
        <end position="405"/>
    </location>
</feature>
<feature type="region of interest" description="Disordered" evidence="1">
    <location>
        <begin position="86"/>
        <end position="110"/>
    </location>
</feature>
<proteinExistence type="predicted"/>
<keyword evidence="5" id="KW-1185">Reference proteome</keyword>
<keyword evidence="4" id="KW-0969">Cilium</keyword>
<feature type="compositionally biased region" description="Low complexity" evidence="1">
    <location>
        <begin position="418"/>
        <end position="430"/>
    </location>
</feature>
<dbReference type="STRING" id="715226.ABI_28610"/>
<feature type="region of interest" description="Disordered" evidence="1">
    <location>
        <begin position="131"/>
        <end position="158"/>
    </location>
</feature>
<dbReference type="AlphaFoldDB" id="F4QMK4"/>
<feature type="signal peptide" evidence="2">
    <location>
        <begin position="1"/>
        <end position="18"/>
    </location>
</feature>
<dbReference type="Proteomes" id="UP000006512">
    <property type="component" value="Unassembled WGS sequence"/>
</dbReference>
<keyword evidence="4" id="KW-0966">Cell projection</keyword>
<feature type="domain" description="Flagellar hook-length control protein-like C-terminal" evidence="3">
    <location>
        <begin position="295"/>
        <end position="365"/>
    </location>
</feature>
<dbReference type="Gene3D" id="3.30.750.140">
    <property type="match status" value="1"/>
</dbReference>
<accession>F4QMK4</accession>
<dbReference type="EMBL" id="GL883078">
    <property type="protein sequence ID" value="EGF91445.1"/>
    <property type="molecule type" value="Genomic_DNA"/>
</dbReference>